<feature type="transmembrane region" description="Helical" evidence="8">
    <location>
        <begin position="317"/>
        <end position="337"/>
    </location>
</feature>
<keyword evidence="8" id="KW-0769">Symport</keyword>
<evidence type="ECO:0000256" key="8">
    <source>
        <dbReference type="RuleBase" id="RU363064"/>
    </source>
</evidence>
<accession>A0A1S1HG92</accession>
<evidence type="ECO:0000313" key="9">
    <source>
        <dbReference type="EMBL" id="OHT20852.1"/>
    </source>
</evidence>
<comment type="caution">
    <text evidence="9">The sequence shown here is derived from an EMBL/GenBank/DDBJ whole genome shotgun (WGS) entry which is preliminary data.</text>
</comment>
<evidence type="ECO:0000256" key="6">
    <source>
        <dbReference type="ARBA" id="ARBA00022989"/>
    </source>
</evidence>
<feature type="transmembrane region" description="Helical" evidence="8">
    <location>
        <begin position="160"/>
        <end position="179"/>
    </location>
</feature>
<keyword evidence="6 8" id="KW-1133">Transmembrane helix</keyword>
<dbReference type="PRINTS" id="PR00175">
    <property type="entry name" value="NAALASMPORT"/>
</dbReference>
<sequence length="466" mass="49243">MIETLSRAIDALAAIVFWKIPFFGTQIEAIVLWLAIPMLFFTFWLGVPQISGIRLGWKAMRGHYADPDHPGEMSQFAALSTALSGTLGLGNIAGVAIAIAIGGPGAAFWQFVIGIFAMALKAAEVTLGLKYREVDARGTMRGGPMYVLKNGLGARGWPKIGLILGGLYAVFALGGAIPLVQVNQSYAQVSAVAGADFSLAYGIGMALAVSLVVVGGARWLGRVTVLLVPGMSILYMAAAFAVVLYHWTDIPAAFATIVSDAFTGRAVAGGAVGTFVVGMRRAVYSCEAGVGSAVMAHAAARTKEPASEGMVALLEPLFDTVIMCSLTALMIVVSGVWDDGFNDIAMASAAFAGVFSWFPYVLAVAVVLFAYATLIAWGYYGGQAWAYLFGPSRFATVSYRILYCVALPVGAVLDISRVINLVDSAFFLMAAPNVVALYLFAPEVRREIRGYIARMRAAPARVSLPV</sequence>
<keyword evidence="10" id="KW-1185">Reference proteome</keyword>
<evidence type="ECO:0000256" key="1">
    <source>
        <dbReference type="ARBA" id="ARBA00004651"/>
    </source>
</evidence>
<dbReference type="Pfam" id="PF01235">
    <property type="entry name" value="Na_Ala_symp"/>
    <property type="match status" value="1"/>
</dbReference>
<feature type="transmembrane region" description="Helical" evidence="8">
    <location>
        <begin position="253"/>
        <end position="277"/>
    </location>
</feature>
<dbReference type="Proteomes" id="UP000179467">
    <property type="component" value="Unassembled WGS sequence"/>
</dbReference>
<feature type="transmembrane region" description="Helical" evidence="8">
    <location>
        <begin position="30"/>
        <end position="55"/>
    </location>
</feature>
<keyword evidence="5 8" id="KW-0812">Transmembrane</keyword>
<evidence type="ECO:0000256" key="2">
    <source>
        <dbReference type="ARBA" id="ARBA00009261"/>
    </source>
</evidence>
<keyword evidence="8" id="KW-0997">Cell inner membrane</keyword>
<dbReference type="GO" id="GO:0005283">
    <property type="term" value="F:amino acid:sodium symporter activity"/>
    <property type="evidence" value="ECO:0007669"/>
    <property type="project" value="InterPro"/>
</dbReference>
<dbReference type="AlphaFoldDB" id="A0A1S1HG92"/>
<organism evidence="9 10">
    <name type="scientific">Edaphosphingomonas haloaromaticamans</name>
    <dbReference type="NCBI Taxonomy" id="653954"/>
    <lineage>
        <taxon>Bacteria</taxon>
        <taxon>Pseudomonadati</taxon>
        <taxon>Pseudomonadota</taxon>
        <taxon>Alphaproteobacteria</taxon>
        <taxon>Sphingomonadales</taxon>
        <taxon>Rhizorhabdaceae</taxon>
        <taxon>Edaphosphingomonas</taxon>
    </lineage>
</organism>
<gene>
    <name evidence="9" type="primary">alsT</name>
    <name evidence="9" type="ORF">BHE75_02856</name>
</gene>
<feature type="transmembrane region" description="Helical" evidence="8">
    <location>
        <begin position="357"/>
        <end position="380"/>
    </location>
</feature>
<keyword evidence="7 8" id="KW-0472">Membrane</keyword>
<name>A0A1S1HG92_9SPHN</name>
<comment type="similarity">
    <text evidence="2 8">Belongs to the alanine or glycine:cation symporter (AGCS) (TC 2.A.25) family.</text>
</comment>
<feature type="transmembrane region" description="Helical" evidence="8">
    <location>
        <begin position="425"/>
        <end position="441"/>
    </location>
</feature>
<protein>
    <submittedName>
        <fullName evidence="9">Amino-acid carrier protein AlsT</fullName>
    </submittedName>
</protein>
<dbReference type="NCBIfam" id="TIGR00835">
    <property type="entry name" value="agcS"/>
    <property type="match status" value="1"/>
</dbReference>
<dbReference type="RefSeq" id="WP_191225199.1">
    <property type="nucleotide sequence ID" value="NZ_MIPT01000001.1"/>
</dbReference>
<feature type="transmembrane region" description="Helical" evidence="8">
    <location>
        <begin position="199"/>
        <end position="217"/>
    </location>
</feature>
<comment type="subcellular location">
    <subcellularLocation>
        <location evidence="8">Cell inner membrane</location>
        <topology evidence="8">Multi-pass membrane protein</topology>
    </subcellularLocation>
    <subcellularLocation>
        <location evidence="1">Cell membrane</location>
        <topology evidence="1">Multi-pass membrane protein</topology>
    </subcellularLocation>
</comment>
<evidence type="ECO:0000256" key="5">
    <source>
        <dbReference type="ARBA" id="ARBA00022692"/>
    </source>
</evidence>
<evidence type="ECO:0000256" key="3">
    <source>
        <dbReference type="ARBA" id="ARBA00022448"/>
    </source>
</evidence>
<proteinExistence type="inferred from homology"/>
<dbReference type="InterPro" id="IPR001463">
    <property type="entry name" value="Na/Ala_symport"/>
</dbReference>
<dbReference type="PANTHER" id="PTHR30330:SF3">
    <property type="entry name" value="TRANSCRIPTIONAL REGULATOR, LRP FAMILY"/>
    <property type="match status" value="1"/>
</dbReference>
<feature type="transmembrane region" description="Helical" evidence="8">
    <location>
        <begin position="107"/>
        <end position="131"/>
    </location>
</feature>
<feature type="transmembrane region" description="Helical" evidence="8">
    <location>
        <begin position="224"/>
        <end position="247"/>
    </location>
</feature>
<dbReference type="GO" id="GO:0005886">
    <property type="term" value="C:plasma membrane"/>
    <property type="evidence" value="ECO:0007669"/>
    <property type="project" value="UniProtKB-SubCell"/>
</dbReference>
<keyword evidence="4" id="KW-1003">Cell membrane</keyword>
<dbReference type="PANTHER" id="PTHR30330">
    <property type="entry name" value="AGSS FAMILY TRANSPORTER, SODIUM-ALANINE"/>
    <property type="match status" value="1"/>
</dbReference>
<evidence type="ECO:0000256" key="7">
    <source>
        <dbReference type="ARBA" id="ARBA00023136"/>
    </source>
</evidence>
<dbReference type="EMBL" id="MIPT01000001">
    <property type="protein sequence ID" value="OHT20852.1"/>
    <property type="molecule type" value="Genomic_DNA"/>
</dbReference>
<reference evidence="9 10" key="1">
    <citation type="submission" date="2016-09" db="EMBL/GenBank/DDBJ databases">
        <title>Metabolic pathway, cell adaptation mechanisms and a novel monoxygenase revealed through proteogenomic-transcription analysis of a Sphingomonas haloaromaticamans strain degrading the fungicide ortho-phenylphenol.</title>
        <authorList>
            <person name="Perruchon C."/>
            <person name="Papadopoulou E.S."/>
            <person name="Rousidou C."/>
            <person name="Vasileiadis S."/>
            <person name="Tanou G."/>
            <person name="Amoutzias G."/>
            <person name="Molassiotis A."/>
            <person name="Karpouzas D.G."/>
        </authorList>
    </citation>
    <scope>NUCLEOTIDE SEQUENCE [LARGE SCALE GENOMIC DNA]</scope>
    <source>
        <strain evidence="9 10">P3</strain>
    </source>
</reference>
<keyword evidence="3 8" id="KW-0813">Transport</keyword>
<feature type="transmembrane region" description="Helical" evidence="8">
    <location>
        <begin position="76"/>
        <end position="101"/>
    </location>
</feature>
<evidence type="ECO:0000313" key="10">
    <source>
        <dbReference type="Proteomes" id="UP000179467"/>
    </source>
</evidence>
<feature type="transmembrane region" description="Helical" evidence="8">
    <location>
        <begin position="401"/>
        <end position="419"/>
    </location>
</feature>
<evidence type="ECO:0000256" key="4">
    <source>
        <dbReference type="ARBA" id="ARBA00022475"/>
    </source>
</evidence>